<keyword evidence="1" id="KW-0732">Signal</keyword>
<keyword evidence="3" id="KW-1185">Reference proteome</keyword>
<evidence type="ECO:0000313" key="3">
    <source>
        <dbReference type="Proteomes" id="UP000644010"/>
    </source>
</evidence>
<proteinExistence type="predicted"/>
<reference evidence="2 3" key="1">
    <citation type="submission" date="2020-08" db="EMBL/GenBank/DDBJ databases">
        <title>Genome public.</title>
        <authorList>
            <person name="Liu C."/>
            <person name="Sun Q."/>
        </authorList>
    </citation>
    <scope>NUCLEOTIDE SEQUENCE [LARGE SCALE GENOMIC DNA]</scope>
    <source>
        <strain evidence="2 3">BX2</strain>
    </source>
</reference>
<evidence type="ECO:0000256" key="1">
    <source>
        <dbReference type="SAM" id="SignalP"/>
    </source>
</evidence>
<protein>
    <recommendedName>
        <fullName evidence="4">T9SS C-terminal target domain-containing protein</fullName>
    </recommendedName>
</protein>
<dbReference type="Proteomes" id="UP000644010">
    <property type="component" value="Unassembled WGS sequence"/>
</dbReference>
<evidence type="ECO:0000313" key="2">
    <source>
        <dbReference type="EMBL" id="MBC5643986.1"/>
    </source>
</evidence>
<comment type="caution">
    <text evidence="2">The sequence shown here is derived from an EMBL/GenBank/DDBJ whole genome shotgun (WGS) entry which is preliminary data.</text>
</comment>
<accession>A0ABR7E3Q3</accession>
<dbReference type="RefSeq" id="WP_186959935.1">
    <property type="nucleotide sequence ID" value="NZ_JACOOI010000014.1"/>
</dbReference>
<organism evidence="2 3">
    <name type="scientific">Parabacteroides segnis</name>
    <dbReference type="NCBI Taxonomy" id="2763058"/>
    <lineage>
        <taxon>Bacteria</taxon>
        <taxon>Pseudomonadati</taxon>
        <taxon>Bacteroidota</taxon>
        <taxon>Bacteroidia</taxon>
        <taxon>Bacteroidales</taxon>
        <taxon>Tannerellaceae</taxon>
        <taxon>Parabacteroides</taxon>
    </lineage>
</organism>
<evidence type="ECO:0008006" key="4">
    <source>
        <dbReference type="Google" id="ProtNLM"/>
    </source>
</evidence>
<dbReference type="EMBL" id="JACOOI010000014">
    <property type="protein sequence ID" value="MBC5643986.1"/>
    <property type="molecule type" value="Genomic_DNA"/>
</dbReference>
<name>A0ABR7E3Q3_9BACT</name>
<feature type="signal peptide" evidence="1">
    <location>
        <begin position="1"/>
        <end position="20"/>
    </location>
</feature>
<feature type="chain" id="PRO_5045596574" description="T9SS C-terminal target domain-containing protein" evidence="1">
    <location>
        <begin position="21"/>
        <end position="776"/>
    </location>
</feature>
<sequence length="776" mass="84753">MNKKITFIMATLLLGSASYATVDITSIWQISHVQNTLDKAKDFSGVDGLGENLNRGLAYGKFGDKEYVFITTGSNTDGNAINYYDAGTGDWAGRLNMDPVNSSTLGSIHKIADIEIAEGKIYTVSLSVIGNSLDFCMWDGLNATPVITSLPETTDIRVEKLSIAGNIADGTAKLWIAGSTEGLGNPNPDKPVYIRHFALGKDGSISTSATDFGQVPDNNTLYNCTVNPDGSILVKGSHKALHMLTPDGSYAGNTQNMTPELTLSQTIRYIGTNPHNGRYYYLLNSYSNASGIFPGNGIVTKIYSMLPGNLHSFNCVAQCPTLGDLSGNMGDIDFKWKENDLYIYCLSSNNGFAAFKVTGLYDAPANRSNDHFTLLWENSIEGNNLPGFYSDLESDQDKTTGMAYGTVGGEKCIYIVKNLYIDPDQPKDWEDTWGPSGEYRKNIFIYDAEKGHIKGELSISGIWGREMHDATVTEDGILMTTFVVEETETMNAFSFPDNTHQGSLNDITFSYDSECPAFLGGNIFASGSVNQGTAQIYATTESETENYVYTFGMGAPNKWDGFYTEEEFTIPSSGKGHLAVKPDKSFYWNANGGKFLYCDGKQISESQSTLEGTAIRYILTQDGLDYLAVLNENKVDVYTLEPGKPDTKTLWASSPVLGNKPSIAGDIEIGIAADNSPILYVLSANNGFAAWKLNSLKATGNDRIAKQPETSVYFDLVSNNLIFSETVRKVDLFTMDGRLIRSASNVNTIHTNNKGTVIVRFTDQYGLSGTQKIMLR</sequence>
<gene>
    <name evidence="2" type="ORF">H8S77_13960</name>
</gene>